<proteinExistence type="predicted"/>
<comment type="caution">
    <text evidence="2">The sequence shown here is derived from an EMBL/GenBank/DDBJ whole genome shotgun (WGS) entry which is preliminary data.</text>
</comment>
<keyword evidence="3" id="KW-1185">Reference proteome</keyword>
<dbReference type="Proteomes" id="UP001444071">
    <property type="component" value="Unassembled WGS sequence"/>
</dbReference>
<sequence>MVMGVLDKSFDVLVLRYGVQKRIYCKSIVGVDSFHHWKVEKVPHLKLVWTSKDLESPPVEQVISFFSVVEVQLRADEAPLKYSAVLKRPEDSAS</sequence>
<reference evidence="2 3" key="1">
    <citation type="submission" date="2021-06" db="EMBL/GenBank/DDBJ databases">
        <authorList>
            <person name="Palmer J.M."/>
        </authorList>
    </citation>
    <scope>NUCLEOTIDE SEQUENCE [LARGE SCALE GENOMIC DNA]</scope>
    <source>
        <strain evidence="2 3">XR_2019</strain>
        <tissue evidence="2">Muscle</tissue>
    </source>
</reference>
<evidence type="ECO:0000313" key="2">
    <source>
        <dbReference type="EMBL" id="MEQ2268841.1"/>
    </source>
</evidence>
<feature type="domain" description="DIS3L2 C-terminal" evidence="1">
    <location>
        <begin position="1"/>
        <end position="83"/>
    </location>
</feature>
<dbReference type="InterPro" id="IPR041093">
    <property type="entry name" value="Dis3l2-like_C"/>
</dbReference>
<dbReference type="InterPro" id="IPR012340">
    <property type="entry name" value="NA-bd_OB-fold"/>
</dbReference>
<protein>
    <recommendedName>
        <fullName evidence="1">DIS3L2 C-terminal domain-containing protein</fullName>
    </recommendedName>
</protein>
<dbReference type="Pfam" id="PF17877">
    <property type="entry name" value="Dis3l2_C_term"/>
    <property type="match status" value="1"/>
</dbReference>
<accession>A0ABV0WGY2</accession>
<evidence type="ECO:0000259" key="1">
    <source>
        <dbReference type="Pfam" id="PF17877"/>
    </source>
</evidence>
<name>A0ABV0WGY2_9TELE</name>
<dbReference type="EMBL" id="JAHRIM010050601">
    <property type="protein sequence ID" value="MEQ2268841.1"/>
    <property type="molecule type" value="Genomic_DNA"/>
</dbReference>
<evidence type="ECO:0000313" key="3">
    <source>
        <dbReference type="Proteomes" id="UP001444071"/>
    </source>
</evidence>
<gene>
    <name evidence="2" type="ORF">XENORESO_016634</name>
</gene>
<dbReference type="Gene3D" id="2.40.50.140">
    <property type="entry name" value="Nucleic acid-binding proteins"/>
    <property type="match status" value="1"/>
</dbReference>
<organism evidence="2 3">
    <name type="scientific">Xenotaenia resolanae</name>
    <dbReference type="NCBI Taxonomy" id="208358"/>
    <lineage>
        <taxon>Eukaryota</taxon>
        <taxon>Metazoa</taxon>
        <taxon>Chordata</taxon>
        <taxon>Craniata</taxon>
        <taxon>Vertebrata</taxon>
        <taxon>Euteleostomi</taxon>
        <taxon>Actinopterygii</taxon>
        <taxon>Neopterygii</taxon>
        <taxon>Teleostei</taxon>
        <taxon>Neoteleostei</taxon>
        <taxon>Acanthomorphata</taxon>
        <taxon>Ovalentaria</taxon>
        <taxon>Atherinomorphae</taxon>
        <taxon>Cyprinodontiformes</taxon>
        <taxon>Goodeidae</taxon>
        <taxon>Xenotaenia</taxon>
    </lineage>
</organism>